<reference evidence="2 3" key="1">
    <citation type="submission" date="2018-01" db="EMBL/GenBank/DDBJ databases">
        <authorList>
            <person name="Gaut B.S."/>
            <person name="Morton B.R."/>
            <person name="Clegg M.T."/>
            <person name="Duvall M.R."/>
        </authorList>
    </citation>
    <scope>NUCLEOTIDE SEQUENCE [LARGE SCALE GENOMIC DNA]</scope>
    <source>
        <strain evidence="2">Cupriavidus taiwanensis cmp 52</strain>
    </source>
</reference>
<dbReference type="Gene3D" id="3.30.420.40">
    <property type="match status" value="1"/>
</dbReference>
<gene>
    <name evidence="2" type="ORF">CBM2634_A80051</name>
</gene>
<organism evidence="2 3">
    <name type="scientific">Cupriavidus taiwanensis</name>
    <dbReference type="NCBI Taxonomy" id="164546"/>
    <lineage>
        <taxon>Bacteria</taxon>
        <taxon>Pseudomonadati</taxon>
        <taxon>Pseudomonadota</taxon>
        <taxon>Betaproteobacteria</taxon>
        <taxon>Burkholderiales</taxon>
        <taxon>Burkholderiaceae</taxon>
        <taxon>Cupriavidus</taxon>
    </lineage>
</organism>
<dbReference type="InterPro" id="IPR043129">
    <property type="entry name" value="ATPase_NBD"/>
</dbReference>
<evidence type="ECO:0000313" key="3">
    <source>
        <dbReference type="Proteomes" id="UP000256805"/>
    </source>
</evidence>
<feature type="region of interest" description="Disordered" evidence="1">
    <location>
        <begin position="1"/>
        <end position="21"/>
    </location>
</feature>
<dbReference type="EMBL" id="OVTA01000030">
    <property type="protein sequence ID" value="SPR99119.1"/>
    <property type="molecule type" value="Genomic_DNA"/>
</dbReference>
<protein>
    <submittedName>
        <fullName evidence="2">Uncharacterized protein</fullName>
    </submittedName>
</protein>
<accession>A0A375J2V3</accession>
<proteinExistence type="predicted"/>
<evidence type="ECO:0000313" key="2">
    <source>
        <dbReference type="EMBL" id="SPR99119.1"/>
    </source>
</evidence>
<dbReference type="SUPFAM" id="SSF53067">
    <property type="entry name" value="Actin-like ATPase domain"/>
    <property type="match status" value="1"/>
</dbReference>
<name>A0A375J2V3_9BURK</name>
<dbReference type="Proteomes" id="UP000256805">
    <property type="component" value="Unassembled WGS sequence"/>
</dbReference>
<evidence type="ECO:0000256" key="1">
    <source>
        <dbReference type="SAM" id="MobiDB-lite"/>
    </source>
</evidence>
<dbReference type="AlphaFoldDB" id="A0A375J2V3"/>
<sequence length="50" mass="5326">MSAASAGANDNNIQRISRDDSRVPVLVLPTDEEGMIALSTARILRDSGKL</sequence>